<dbReference type="SUPFAM" id="SSF144083">
    <property type="entry name" value="Magnesium transport protein CorA, transmembrane region"/>
    <property type="match status" value="1"/>
</dbReference>
<dbReference type="PANTHER" id="PTHR47685">
    <property type="entry name" value="MAGNESIUM TRANSPORT PROTEIN CORA"/>
    <property type="match status" value="1"/>
</dbReference>
<reference evidence="14" key="2">
    <citation type="submission" date="2023-01" db="EMBL/GenBank/DDBJ databases">
        <authorList>
            <person name="Sun Q."/>
            <person name="Evtushenko L."/>
        </authorList>
    </citation>
    <scope>NUCLEOTIDE SEQUENCE</scope>
    <source>
        <strain evidence="14">VKM B-2555</strain>
    </source>
</reference>
<dbReference type="GO" id="GO:0015095">
    <property type="term" value="F:magnesium ion transmembrane transporter activity"/>
    <property type="evidence" value="ECO:0007669"/>
    <property type="project" value="TreeGrafter"/>
</dbReference>
<dbReference type="InterPro" id="IPR045861">
    <property type="entry name" value="CorA_cytoplasmic_dom"/>
</dbReference>
<evidence type="ECO:0000256" key="5">
    <source>
        <dbReference type="ARBA" id="ARBA00022475"/>
    </source>
</evidence>
<evidence type="ECO:0000256" key="3">
    <source>
        <dbReference type="ARBA" id="ARBA00019439"/>
    </source>
</evidence>
<feature type="transmembrane region" description="Helical" evidence="13">
    <location>
        <begin position="268"/>
        <end position="288"/>
    </location>
</feature>
<evidence type="ECO:0000256" key="9">
    <source>
        <dbReference type="ARBA" id="ARBA00022989"/>
    </source>
</evidence>
<dbReference type="InterPro" id="IPR002523">
    <property type="entry name" value="MgTranspt_CorA/ZnTranspt_ZntB"/>
</dbReference>
<dbReference type="PANTHER" id="PTHR47685:SF1">
    <property type="entry name" value="MAGNESIUM TRANSPORT PROTEIN CORA"/>
    <property type="match status" value="1"/>
</dbReference>
<keyword evidence="6" id="KW-0997">Cell inner membrane</keyword>
<dbReference type="GO" id="GO:0015087">
    <property type="term" value="F:cobalt ion transmembrane transporter activity"/>
    <property type="evidence" value="ECO:0007669"/>
    <property type="project" value="TreeGrafter"/>
</dbReference>
<dbReference type="InterPro" id="IPR050829">
    <property type="entry name" value="CorA_MIT"/>
</dbReference>
<name>A0A9W6JEF0_9HYPH</name>
<proteinExistence type="inferred from homology"/>
<dbReference type="GO" id="GO:0015099">
    <property type="term" value="F:nickel cation transmembrane transporter activity"/>
    <property type="evidence" value="ECO:0007669"/>
    <property type="project" value="TreeGrafter"/>
</dbReference>
<evidence type="ECO:0000256" key="10">
    <source>
        <dbReference type="ARBA" id="ARBA00023065"/>
    </source>
</evidence>
<evidence type="ECO:0000256" key="13">
    <source>
        <dbReference type="SAM" id="Phobius"/>
    </source>
</evidence>
<dbReference type="SUPFAM" id="SSF143865">
    <property type="entry name" value="CorA soluble domain-like"/>
    <property type="match status" value="1"/>
</dbReference>
<feature type="transmembrane region" description="Helical" evidence="13">
    <location>
        <begin position="300"/>
        <end position="320"/>
    </location>
</feature>
<evidence type="ECO:0000313" key="14">
    <source>
        <dbReference type="EMBL" id="GLK75487.1"/>
    </source>
</evidence>
<dbReference type="Proteomes" id="UP001143364">
    <property type="component" value="Unassembled WGS sequence"/>
</dbReference>
<sequence length="326" mass="36195">MIYAYALRDGALQLVARQSGDPLPADVVWLDLVSPSPDEDRLVEATVRASVPTREEMVEIEPSSRLYVEDGARYMTASLLCGTDTDLPTLTAVSFILTSRALVTVRYDEPRSFALYAARACKVNGQAAPRTPEGVLMGLFDTVVDRIADVLETVGAEIDDLSRTVFDRAGAQAYRKPYQQLLKAIGRKGDLLSKARESLVTLQRITLYLAAEIEGVKPTKETKALLRPMQRDVTSLMEHADFLANKVTFLLDAMLGLVSLAQNDIVKLFSVMAVVFLPPTLVASIYGMNFEAMPELAWTFGYPYALGLMLVSAILPYLFFKWRRWL</sequence>
<dbReference type="InterPro" id="IPR045863">
    <property type="entry name" value="CorA_TM1_TM2"/>
</dbReference>
<gene>
    <name evidence="14" type="primary">corA</name>
    <name evidence="14" type="ORF">GCM10008171_07410</name>
</gene>
<dbReference type="CDD" id="cd12837">
    <property type="entry name" value="EcCorA-like_u1"/>
    <property type="match status" value="1"/>
</dbReference>
<dbReference type="Gene3D" id="1.20.58.340">
    <property type="entry name" value="Magnesium transport protein CorA, transmembrane region"/>
    <property type="match status" value="2"/>
</dbReference>
<evidence type="ECO:0000256" key="8">
    <source>
        <dbReference type="ARBA" id="ARBA00022842"/>
    </source>
</evidence>
<evidence type="ECO:0000256" key="1">
    <source>
        <dbReference type="ARBA" id="ARBA00004429"/>
    </source>
</evidence>
<evidence type="ECO:0000256" key="6">
    <source>
        <dbReference type="ARBA" id="ARBA00022519"/>
    </source>
</evidence>
<comment type="catalytic activity">
    <reaction evidence="12">
        <text>Mg(2+)(in) = Mg(2+)(out)</text>
        <dbReference type="Rhea" id="RHEA:29827"/>
        <dbReference type="ChEBI" id="CHEBI:18420"/>
    </reaction>
</comment>
<dbReference type="Pfam" id="PF01544">
    <property type="entry name" value="CorA"/>
    <property type="match status" value="1"/>
</dbReference>
<evidence type="ECO:0000256" key="4">
    <source>
        <dbReference type="ARBA" id="ARBA00022448"/>
    </source>
</evidence>
<keyword evidence="7 13" id="KW-0812">Transmembrane</keyword>
<dbReference type="AlphaFoldDB" id="A0A9W6JEF0"/>
<evidence type="ECO:0000256" key="7">
    <source>
        <dbReference type="ARBA" id="ARBA00022692"/>
    </source>
</evidence>
<keyword evidence="8" id="KW-0460">Magnesium</keyword>
<comment type="caution">
    <text evidence="14">The sequence shown here is derived from an EMBL/GenBank/DDBJ whole genome shotgun (WGS) entry which is preliminary data.</text>
</comment>
<keyword evidence="5" id="KW-1003">Cell membrane</keyword>
<keyword evidence="11 13" id="KW-0472">Membrane</keyword>
<dbReference type="FunFam" id="1.20.58.340:FF:000001">
    <property type="entry name" value="Magnesium transport protein CorA"/>
    <property type="match status" value="1"/>
</dbReference>
<keyword evidence="4" id="KW-0813">Transport</keyword>
<evidence type="ECO:0000256" key="2">
    <source>
        <dbReference type="ARBA" id="ARBA00009765"/>
    </source>
</evidence>
<evidence type="ECO:0000256" key="11">
    <source>
        <dbReference type="ARBA" id="ARBA00023136"/>
    </source>
</evidence>
<dbReference type="EMBL" id="BSFK01000005">
    <property type="protein sequence ID" value="GLK75487.1"/>
    <property type="molecule type" value="Genomic_DNA"/>
</dbReference>
<keyword evidence="10" id="KW-0406">Ion transport</keyword>
<comment type="similarity">
    <text evidence="2">Belongs to the CorA metal ion transporter (MIT) (TC 1.A.35) family.</text>
</comment>
<dbReference type="RefSeq" id="WP_271203433.1">
    <property type="nucleotide sequence ID" value="NZ_BSFK01000005.1"/>
</dbReference>
<protein>
    <recommendedName>
        <fullName evidence="3">Magnesium transport protein CorA</fullName>
    </recommendedName>
</protein>
<organism evidence="14 15">
    <name type="scientific">Methylopila jiangsuensis</name>
    <dbReference type="NCBI Taxonomy" id="586230"/>
    <lineage>
        <taxon>Bacteria</taxon>
        <taxon>Pseudomonadati</taxon>
        <taxon>Pseudomonadota</taxon>
        <taxon>Alphaproteobacteria</taxon>
        <taxon>Hyphomicrobiales</taxon>
        <taxon>Methylopilaceae</taxon>
        <taxon>Methylopila</taxon>
    </lineage>
</organism>
<comment type="subcellular location">
    <subcellularLocation>
        <location evidence="1">Cell inner membrane</location>
        <topology evidence="1">Multi-pass membrane protein</topology>
    </subcellularLocation>
</comment>
<keyword evidence="15" id="KW-1185">Reference proteome</keyword>
<reference evidence="14" key="1">
    <citation type="journal article" date="2014" name="Int. J. Syst. Evol. Microbiol.">
        <title>Complete genome sequence of Corynebacterium casei LMG S-19264T (=DSM 44701T), isolated from a smear-ripened cheese.</title>
        <authorList>
            <consortium name="US DOE Joint Genome Institute (JGI-PGF)"/>
            <person name="Walter F."/>
            <person name="Albersmeier A."/>
            <person name="Kalinowski J."/>
            <person name="Ruckert C."/>
        </authorList>
    </citation>
    <scope>NUCLEOTIDE SEQUENCE</scope>
    <source>
        <strain evidence="14">VKM B-2555</strain>
    </source>
</reference>
<evidence type="ECO:0000256" key="12">
    <source>
        <dbReference type="ARBA" id="ARBA00034269"/>
    </source>
</evidence>
<evidence type="ECO:0000313" key="15">
    <source>
        <dbReference type="Proteomes" id="UP001143364"/>
    </source>
</evidence>
<accession>A0A9W6JEF0</accession>
<dbReference type="GO" id="GO:0005886">
    <property type="term" value="C:plasma membrane"/>
    <property type="evidence" value="ECO:0007669"/>
    <property type="project" value="UniProtKB-SubCell"/>
</dbReference>
<keyword evidence="9 13" id="KW-1133">Transmembrane helix</keyword>